<evidence type="ECO:0000313" key="7">
    <source>
        <dbReference type="Proteomes" id="UP001152533"/>
    </source>
</evidence>
<feature type="transmembrane region" description="Helical" evidence="5">
    <location>
        <begin position="921"/>
        <end position="946"/>
    </location>
</feature>
<evidence type="ECO:0000256" key="1">
    <source>
        <dbReference type="ARBA" id="ARBA00022737"/>
    </source>
</evidence>
<protein>
    <recommendedName>
        <fullName evidence="8">Ankyrin repeat protein</fullName>
    </recommendedName>
</protein>
<dbReference type="AlphaFoldDB" id="A0A9W4RUD6"/>
<keyword evidence="5" id="KW-0812">Transmembrane</keyword>
<gene>
    <name evidence="6" type="ORF">CGXH109_LOCUS68993</name>
</gene>
<comment type="caution">
    <text evidence="6">The sequence shown here is derived from an EMBL/GenBank/DDBJ whole genome shotgun (WGS) entry which is preliminary data.</text>
</comment>
<dbReference type="PROSITE" id="PS50088">
    <property type="entry name" value="ANK_REPEAT"/>
    <property type="match status" value="1"/>
</dbReference>
<dbReference type="Gene3D" id="1.25.40.20">
    <property type="entry name" value="Ankyrin repeat-containing domain"/>
    <property type="match status" value="1"/>
</dbReference>
<keyword evidence="2 3" id="KW-0040">ANK repeat</keyword>
<dbReference type="InterPro" id="IPR011990">
    <property type="entry name" value="TPR-like_helical_dom_sf"/>
</dbReference>
<dbReference type="Pfam" id="PF12796">
    <property type="entry name" value="Ank_2"/>
    <property type="match status" value="1"/>
</dbReference>
<dbReference type="EMBL" id="CAMGZC010000471">
    <property type="protein sequence ID" value="CAI0647770.1"/>
    <property type="molecule type" value="Genomic_DNA"/>
</dbReference>
<keyword evidence="5" id="KW-0472">Membrane</keyword>
<evidence type="ECO:0000256" key="3">
    <source>
        <dbReference type="PROSITE-ProRule" id="PRU00023"/>
    </source>
</evidence>
<feature type="region of interest" description="Disordered" evidence="4">
    <location>
        <begin position="20"/>
        <end position="61"/>
    </location>
</feature>
<keyword evidence="1" id="KW-0677">Repeat</keyword>
<dbReference type="SUPFAM" id="SSF48452">
    <property type="entry name" value="TPR-like"/>
    <property type="match status" value="1"/>
</dbReference>
<dbReference type="SMART" id="SM00248">
    <property type="entry name" value="ANK"/>
    <property type="match status" value="3"/>
</dbReference>
<dbReference type="SUPFAM" id="SSF48403">
    <property type="entry name" value="Ankyrin repeat"/>
    <property type="match status" value="1"/>
</dbReference>
<evidence type="ECO:0000256" key="5">
    <source>
        <dbReference type="SAM" id="Phobius"/>
    </source>
</evidence>
<sequence>MPSIFDIFSYLATLAALHGSRKKRSSGSPEATPELRRPDDAGPGPLTGRVDSDSAQDTASDYESSFEDRAYEYDENRGKAVLRLQLLLGTAQAAAGELILAEEILSDVRSRIVEAWGWNHVATVACVKSLTKVLEGLGQYDEAQTLYEAAIEGVRHTMGCEYPSTLELSTRLACFCARHSDFGRARDLLNDSYNAKRHVLGHNHQATLDTLCNLARLPIDEDKRWHEQVLESAVAHFRERYGDHDPKTRRAAKHVISLHLRAGNSEKAQKLCDELQIQGSEDDLVCDWHEYSLLIPPLRMKHRIEDIDDLPVKRIKQIIRNIGPEWGRKTFRALERTRDFISKWTGMNVKNFAEHMGVDDKQLVEFSGFINPAVLREEACAAGHEPAVRMLLEKYSKINDWNGEMKPDMQRCFRRAVLSGSAPVVQMLLDFDVDINISDETASTALHDAAEMGHDSVARLLLDVGADTQTVNASGNIAMDMAMKAGHEAVVRLFMSHNGAILTSSSAAAIPKSSVRDTRLWPWANATGFDATVVHFYVDYAAGDFGIHRNGPNDGHRVQTVPVERLVWNIDGLLDEVLADQVGIETYPQAAFRWIHLPANCMPYLHWESEGKRQEMNTAIADIISSKRYDMAGLSRVIEETPRDNNILDTGNILDSILNGLKQKERSSVVSVFDLAELIMARCLGLNSDKKEWEYERYRYLEIFDYSINHVANEEIRCFNAFAHRAREDEKGRSRTRKEKRTGRPFDVNITQTGTQRQYNVTVNSQNAVANPVGRTTADANGQSQEGIDVSNNTAAKGVRSEQESFDISHEVEFLREIKDIQDELNILGNLFGQQKLVLEPFTLFIKQARETPTRNIGNDATRSGSRPNLVAAVDRHIAYIERMDANAGRVYRHLEDLLDLKQKQANVFEARTARVSGNTITVFTLVTIVFLPASFMAAFLALPILEYPSVEGDKMALSYATKHTGF</sequence>
<reference evidence="6" key="1">
    <citation type="submission" date="2022-08" db="EMBL/GenBank/DDBJ databases">
        <authorList>
            <person name="Giroux E."/>
            <person name="Giroux E."/>
        </authorList>
    </citation>
    <scope>NUCLEOTIDE SEQUENCE</scope>
    <source>
        <strain evidence="6">H1091258</strain>
    </source>
</reference>
<keyword evidence="5" id="KW-1133">Transmembrane helix</keyword>
<dbReference type="InterPro" id="IPR036770">
    <property type="entry name" value="Ankyrin_rpt-contain_sf"/>
</dbReference>
<dbReference type="Pfam" id="PF13424">
    <property type="entry name" value="TPR_12"/>
    <property type="match status" value="1"/>
</dbReference>
<name>A0A9W4RUD6_9PEZI</name>
<evidence type="ECO:0000256" key="4">
    <source>
        <dbReference type="SAM" id="MobiDB-lite"/>
    </source>
</evidence>
<keyword evidence="7" id="KW-1185">Reference proteome</keyword>
<evidence type="ECO:0000256" key="2">
    <source>
        <dbReference type="ARBA" id="ARBA00023043"/>
    </source>
</evidence>
<evidence type="ECO:0008006" key="8">
    <source>
        <dbReference type="Google" id="ProtNLM"/>
    </source>
</evidence>
<dbReference type="InterPro" id="IPR002110">
    <property type="entry name" value="Ankyrin_rpt"/>
</dbReference>
<feature type="repeat" description="ANK" evidence="3">
    <location>
        <begin position="441"/>
        <end position="473"/>
    </location>
</feature>
<organism evidence="6 7">
    <name type="scientific">Colletotrichum noveboracense</name>
    <dbReference type="NCBI Taxonomy" id="2664923"/>
    <lineage>
        <taxon>Eukaryota</taxon>
        <taxon>Fungi</taxon>
        <taxon>Dikarya</taxon>
        <taxon>Ascomycota</taxon>
        <taxon>Pezizomycotina</taxon>
        <taxon>Sordariomycetes</taxon>
        <taxon>Hypocreomycetidae</taxon>
        <taxon>Glomerellales</taxon>
        <taxon>Glomerellaceae</taxon>
        <taxon>Colletotrichum</taxon>
        <taxon>Colletotrichum gloeosporioides species complex</taxon>
    </lineage>
</organism>
<proteinExistence type="predicted"/>
<dbReference type="PANTHER" id="PTHR24198">
    <property type="entry name" value="ANKYRIN REPEAT AND PROTEIN KINASE DOMAIN-CONTAINING PROTEIN"/>
    <property type="match status" value="1"/>
</dbReference>
<dbReference type="PANTHER" id="PTHR24198:SF165">
    <property type="entry name" value="ANKYRIN REPEAT-CONTAINING PROTEIN-RELATED"/>
    <property type="match status" value="1"/>
</dbReference>
<evidence type="ECO:0000313" key="6">
    <source>
        <dbReference type="EMBL" id="CAI0647770.1"/>
    </source>
</evidence>
<dbReference type="Gene3D" id="1.25.40.10">
    <property type="entry name" value="Tetratricopeptide repeat domain"/>
    <property type="match status" value="1"/>
</dbReference>
<dbReference type="Proteomes" id="UP001152533">
    <property type="component" value="Unassembled WGS sequence"/>
</dbReference>
<dbReference type="PROSITE" id="PS50297">
    <property type="entry name" value="ANK_REP_REGION"/>
    <property type="match status" value="1"/>
</dbReference>
<accession>A0A9W4RUD6</accession>